<dbReference type="AlphaFoldDB" id="A0A382X302"/>
<sequence>PEEEGEDDILMDLDEINLKKILSKLKIPSSIIKHPAKLTAFLQQNPVILTQVFKLLGEDVNVDKDGFRTYSDPEDSDIDEPYKRETPTNENVTLPIKVGDTLLMGRFKNKRVKIKTITTNEKGDLLINGRTALKFRMPDGGKVLLPKPPEISANPFDENTMLEFLTTINMGKLINEITATSNAGDADEFGAAGQQMVDSGPNMFFDGMAGYTGRNKKSAEDLGWEVVNYILDVDVKKVPPFDKELNNDRPAVSYMPAGIGTGITPNNPENLTG</sequence>
<proteinExistence type="predicted"/>
<gene>
    <name evidence="2" type="ORF">METZ01_LOCUS418108</name>
</gene>
<protein>
    <submittedName>
        <fullName evidence="2">Uncharacterized protein</fullName>
    </submittedName>
</protein>
<feature type="region of interest" description="Disordered" evidence="1">
    <location>
        <begin position="66"/>
        <end position="87"/>
    </location>
</feature>
<organism evidence="2">
    <name type="scientific">marine metagenome</name>
    <dbReference type="NCBI Taxonomy" id="408172"/>
    <lineage>
        <taxon>unclassified sequences</taxon>
        <taxon>metagenomes</taxon>
        <taxon>ecological metagenomes</taxon>
    </lineage>
</organism>
<dbReference type="EMBL" id="UINC01164415">
    <property type="protein sequence ID" value="SVD65254.1"/>
    <property type="molecule type" value="Genomic_DNA"/>
</dbReference>
<feature type="non-terminal residue" evidence="2">
    <location>
        <position position="1"/>
    </location>
</feature>
<evidence type="ECO:0000256" key="1">
    <source>
        <dbReference type="SAM" id="MobiDB-lite"/>
    </source>
</evidence>
<name>A0A382X302_9ZZZZ</name>
<reference evidence="2" key="1">
    <citation type="submission" date="2018-05" db="EMBL/GenBank/DDBJ databases">
        <authorList>
            <person name="Lanie J.A."/>
            <person name="Ng W.-L."/>
            <person name="Kazmierczak K.M."/>
            <person name="Andrzejewski T.M."/>
            <person name="Davidsen T.M."/>
            <person name="Wayne K.J."/>
            <person name="Tettelin H."/>
            <person name="Glass J.I."/>
            <person name="Rusch D."/>
            <person name="Podicherti R."/>
            <person name="Tsui H.-C.T."/>
            <person name="Winkler M.E."/>
        </authorList>
    </citation>
    <scope>NUCLEOTIDE SEQUENCE</scope>
</reference>
<evidence type="ECO:0000313" key="2">
    <source>
        <dbReference type="EMBL" id="SVD65254.1"/>
    </source>
</evidence>
<feature type="non-terminal residue" evidence="2">
    <location>
        <position position="273"/>
    </location>
</feature>
<accession>A0A382X302</accession>